<feature type="region of interest" description="Disordered" evidence="1">
    <location>
        <begin position="1"/>
        <end position="26"/>
    </location>
</feature>
<dbReference type="Proteomes" id="UP000520770">
    <property type="component" value="Unassembled WGS sequence"/>
</dbReference>
<dbReference type="EMBL" id="JACIHM010000001">
    <property type="protein sequence ID" value="MBB4445110.1"/>
    <property type="molecule type" value="Genomic_DNA"/>
</dbReference>
<name>A0A7W6S4R8_9HYPH</name>
<accession>A0A7W6S4R8</accession>
<reference evidence="5 6" key="1">
    <citation type="submission" date="2020-08" db="EMBL/GenBank/DDBJ databases">
        <title>Genomic Encyclopedia of Type Strains, Phase IV (KMG-V): Genome sequencing to study the core and pangenomes of soil and plant-associated prokaryotes.</title>
        <authorList>
            <person name="Whitman W."/>
        </authorList>
    </citation>
    <scope>NUCLEOTIDE SEQUENCE [LARGE SCALE GENOMIC DNA]</scope>
    <source>
        <strain evidence="3 6">SEMIA 444</strain>
        <strain evidence="2 5">SEMIA 448</strain>
        <strain evidence="4 7">SEMIA 452</strain>
    </source>
</reference>
<evidence type="ECO:0000313" key="4">
    <source>
        <dbReference type="EMBL" id="MBB4445110.1"/>
    </source>
</evidence>
<protein>
    <submittedName>
        <fullName evidence="2">Uncharacterized protein</fullName>
    </submittedName>
</protein>
<comment type="caution">
    <text evidence="2">The sequence shown here is derived from an EMBL/GenBank/DDBJ whole genome shotgun (WGS) entry which is preliminary data.</text>
</comment>
<proteinExistence type="predicted"/>
<dbReference type="AlphaFoldDB" id="A0A7W6S4R8"/>
<keyword evidence="6" id="KW-1185">Reference proteome</keyword>
<evidence type="ECO:0000313" key="2">
    <source>
        <dbReference type="EMBL" id="MBB4347183.1"/>
    </source>
</evidence>
<evidence type="ECO:0000313" key="6">
    <source>
        <dbReference type="Proteomes" id="UP000524535"/>
    </source>
</evidence>
<gene>
    <name evidence="3" type="ORF">GGE31_000894</name>
    <name evidence="2" type="ORF">GGE33_000891</name>
    <name evidence="4" type="ORF">GGE35_000892</name>
</gene>
<organism evidence="2 5">
    <name type="scientific">Aliirhizobium cellulosilyticum</name>
    <dbReference type="NCBI Taxonomy" id="393664"/>
    <lineage>
        <taxon>Bacteria</taxon>
        <taxon>Pseudomonadati</taxon>
        <taxon>Pseudomonadota</taxon>
        <taxon>Alphaproteobacteria</taxon>
        <taxon>Hyphomicrobiales</taxon>
        <taxon>Rhizobiaceae</taxon>
        <taxon>Aliirhizobium</taxon>
    </lineage>
</organism>
<evidence type="ECO:0000313" key="3">
    <source>
        <dbReference type="EMBL" id="MBB4410423.1"/>
    </source>
</evidence>
<evidence type="ECO:0000313" key="7">
    <source>
        <dbReference type="Proteomes" id="UP000576087"/>
    </source>
</evidence>
<feature type="region of interest" description="Disordered" evidence="1">
    <location>
        <begin position="61"/>
        <end position="90"/>
    </location>
</feature>
<evidence type="ECO:0000313" key="5">
    <source>
        <dbReference type="Proteomes" id="UP000520770"/>
    </source>
</evidence>
<dbReference type="Proteomes" id="UP000576087">
    <property type="component" value="Unassembled WGS sequence"/>
</dbReference>
<dbReference type="EMBL" id="JACIGY010000001">
    <property type="protein sequence ID" value="MBB4410423.1"/>
    <property type="molecule type" value="Genomic_DNA"/>
</dbReference>
<dbReference type="Proteomes" id="UP000524535">
    <property type="component" value="Unassembled WGS sequence"/>
</dbReference>
<evidence type="ECO:0000256" key="1">
    <source>
        <dbReference type="SAM" id="MobiDB-lite"/>
    </source>
</evidence>
<dbReference type="RefSeq" id="WP_183821384.1">
    <property type="nucleotide sequence ID" value="NZ_JACIGW010000001.1"/>
</dbReference>
<sequence length="90" mass="9624">MTTSNSMPRSVAPVEGDANSKTPSKSELIDRLAMEMRVKSGGELPLSFCIAQVKRQLAGFKPDASATDETPSMPVNPPAGSVFQSWAIRD</sequence>
<dbReference type="EMBL" id="JACIGW010000001">
    <property type="protein sequence ID" value="MBB4347183.1"/>
    <property type="molecule type" value="Genomic_DNA"/>
</dbReference>